<protein>
    <submittedName>
        <fullName evidence="2">Uncharacterized protein</fullName>
    </submittedName>
</protein>
<gene>
    <name evidence="2" type="ORF">C4N24_07340</name>
</gene>
<keyword evidence="1" id="KW-0812">Transmembrane</keyword>
<name>A0A329U723_9FIRM</name>
<reference evidence="2 3" key="1">
    <citation type="submission" date="2018-02" db="EMBL/GenBank/DDBJ databases">
        <title>Complete genome sequencing of Faecalibacterium prausnitzii strains isolated from the human gut.</title>
        <authorList>
            <person name="Fitzgerald B.C."/>
            <person name="Shkoporov A.N."/>
            <person name="Ross P.R."/>
            <person name="Hill C."/>
        </authorList>
    </citation>
    <scope>NUCLEOTIDE SEQUENCE [LARGE SCALE GENOMIC DNA]</scope>
    <source>
        <strain evidence="2 3">APC923/51-1</strain>
    </source>
</reference>
<evidence type="ECO:0000313" key="3">
    <source>
        <dbReference type="Proteomes" id="UP000251281"/>
    </source>
</evidence>
<keyword evidence="1" id="KW-1133">Transmembrane helix</keyword>
<feature type="transmembrane region" description="Helical" evidence="1">
    <location>
        <begin position="52"/>
        <end position="72"/>
    </location>
</feature>
<proteinExistence type="predicted"/>
<organism evidence="2 3">
    <name type="scientific">Faecalibacterium prausnitzii</name>
    <dbReference type="NCBI Taxonomy" id="853"/>
    <lineage>
        <taxon>Bacteria</taxon>
        <taxon>Bacillati</taxon>
        <taxon>Bacillota</taxon>
        <taxon>Clostridia</taxon>
        <taxon>Eubacteriales</taxon>
        <taxon>Oscillospiraceae</taxon>
        <taxon>Faecalibacterium</taxon>
    </lineage>
</organism>
<sequence length="88" mass="9674">MTTGRFLLSRFPSTFAIIVEEVLGSTAVDNAPPHPQTIRSGDFLWLAVAGRLPVNSGILGCIFLTGVVYLDLTQKSNKFQKEWNHVKG</sequence>
<keyword evidence="1" id="KW-0472">Membrane</keyword>
<evidence type="ECO:0000313" key="2">
    <source>
        <dbReference type="EMBL" id="RAW57532.1"/>
    </source>
</evidence>
<comment type="caution">
    <text evidence="2">The sequence shown here is derived from an EMBL/GenBank/DDBJ whole genome shotgun (WGS) entry which is preliminary data.</text>
</comment>
<dbReference type="AlphaFoldDB" id="A0A329U723"/>
<dbReference type="Proteomes" id="UP000251281">
    <property type="component" value="Unassembled WGS sequence"/>
</dbReference>
<evidence type="ECO:0000256" key="1">
    <source>
        <dbReference type="SAM" id="Phobius"/>
    </source>
</evidence>
<dbReference type="EMBL" id="PRLD01000006">
    <property type="protein sequence ID" value="RAW57532.1"/>
    <property type="molecule type" value="Genomic_DNA"/>
</dbReference>
<accession>A0A329U723</accession>